<dbReference type="PANTHER" id="PTHR46500:SF1">
    <property type="entry name" value="CILIA- AND FLAGELLA-ASSOCIATED PROTEIN 221"/>
    <property type="match status" value="1"/>
</dbReference>
<dbReference type="EMBL" id="JAGEUA010000001">
    <property type="protein sequence ID" value="KAL1021897.1"/>
    <property type="molecule type" value="Genomic_DNA"/>
</dbReference>
<dbReference type="Pfam" id="PF24771">
    <property type="entry name" value="Ig_CFAP74_1st"/>
    <property type="match status" value="1"/>
</dbReference>
<feature type="compositionally biased region" description="Basic and acidic residues" evidence="1">
    <location>
        <begin position="799"/>
        <end position="808"/>
    </location>
</feature>
<name>A0ABD0XNH8_UMBPY</name>
<sequence>MEVAHFAAETFLDSHRKKTPLPLCQLVEDRKRSPSHVPHHLLETHIFTKLKSNSTIQAEPSALHFSGFELGKDYERSLQLINVSSEVINIHIIPTQTKQFETKYSKKHRLVPGLSYTVKVKFCPDDWRYFYDCIRIHCKGEENLLVPVHAYPIIDDLHLPTHITLPAVPLGRSFSHVIPLSCSCPIDFEFQVYIIQPHKAFSVQPLSGVIPANGKVDVTVTFRPLQYGTSQVTLQVVISQFNSKPYICTLTGSSSPRLALRQQEEDMGHTKDVLTVDNQGHPPALMKQAATKSKKRLMQTAEKSKTFLREKRETDMKWSPKTALDVSTHAGVAKMLIQRTDKLSSKDLREDMTSQTKLGLQTREMMEALFEARVRQDIQEERANHLRWQVHLGKDPVSPRTKMQILEERDIAEYEYKVGKGEVRDEGDFARGPPKLSIRRVLREAGQVPVGTPVFCMDSGHLEVRHRALRLFQQAARKMVIRCRMNNRLVSLRSLTHSIKHLSRGETVTREVLHLLTIPPEHVIPFTFPIFPLPDKPDELAPSAFGALPVIPMEVQVKPHTPFFNLKVPQHYKLMGYQPVSVFEAAANYILPIQPRTLRTGAQDELLPAVMHHPSEAEDDVQRVDEGLSLSFTAPATLLKPPYMHPLRIFNPAPNLHAYKPDPSYLECDLEFHLCPLPRYTVPKASIAAMHTPSTQKKFLDRTDVIRGVMTWKKFPSAALASLSSSSTLTSSWAPRMSDPFNTDILPTVVPSPLNDLPDVVKEELVDGQSENMAVFLTPEMVRAQFPLSDDVPSTPRQNTEDSSKDDNSFLSQCKTHQIMPLKTREWREQQLELCLKSQANTLGAKVMARLNLLKTRGNVDPISTPENI</sequence>
<organism evidence="3 4">
    <name type="scientific">Umbra pygmaea</name>
    <name type="common">Eastern mudminnow</name>
    <dbReference type="NCBI Taxonomy" id="75934"/>
    <lineage>
        <taxon>Eukaryota</taxon>
        <taxon>Metazoa</taxon>
        <taxon>Chordata</taxon>
        <taxon>Craniata</taxon>
        <taxon>Vertebrata</taxon>
        <taxon>Euteleostomi</taxon>
        <taxon>Actinopterygii</taxon>
        <taxon>Neopterygii</taxon>
        <taxon>Teleostei</taxon>
        <taxon>Protacanthopterygii</taxon>
        <taxon>Esociformes</taxon>
        <taxon>Umbridae</taxon>
        <taxon>Umbra</taxon>
    </lineage>
</organism>
<keyword evidence="4" id="KW-1185">Reference proteome</keyword>
<dbReference type="InterPro" id="IPR013783">
    <property type="entry name" value="Ig-like_fold"/>
</dbReference>
<evidence type="ECO:0000313" key="3">
    <source>
        <dbReference type="EMBL" id="KAL1021897.1"/>
    </source>
</evidence>
<feature type="domain" description="Cep192-like" evidence="2">
    <location>
        <begin position="163"/>
        <end position="252"/>
    </location>
</feature>
<dbReference type="Proteomes" id="UP001557470">
    <property type="component" value="Unassembled WGS sequence"/>
</dbReference>
<protein>
    <recommendedName>
        <fullName evidence="2">Cep192-like domain-containing protein</fullName>
    </recommendedName>
</protein>
<evidence type="ECO:0000259" key="2">
    <source>
        <dbReference type="Pfam" id="PF22067"/>
    </source>
</evidence>
<accession>A0ABD0XNH8</accession>
<evidence type="ECO:0000313" key="4">
    <source>
        <dbReference type="Proteomes" id="UP001557470"/>
    </source>
</evidence>
<proteinExistence type="predicted"/>
<dbReference type="Gene3D" id="2.60.40.10">
    <property type="entry name" value="Immunoglobulins"/>
    <property type="match status" value="2"/>
</dbReference>
<comment type="caution">
    <text evidence="3">The sequence shown here is derived from an EMBL/GenBank/DDBJ whole genome shotgun (WGS) entry which is preliminary data.</text>
</comment>
<evidence type="ECO:0000256" key="1">
    <source>
        <dbReference type="SAM" id="MobiDB-lite"/>
    </source>
</evidence>
<reference evidence="3 4" key="1">
    <citation type="submission" date="2024-06" db="EMBL/GenBank/DDBJ databases">
        <authorList>
            <person name="Pan Q."/>
            <person name="Wen M."/>
            <person name="Jouanno E."/>
            <person name="Zahm M."/>
            <person name="Klopp C."/>
            <person name="Cabau C."/>
            <person name="Louis A."/>
            <person name="Berthelot C."/>
            <person name="Parey E."/>
            <person name="Roest Crollius H."/>
            <person name="Montfort J."/>
            <person name="Robinson-Rechavi M."/>
            <person name="Bouchez O."/>
            <person name="Lampietro C."/>
            <person name="Lopez Roques C."/>
            <person name="Donnadieu C."/>
            <person name="Postlethwait J."/>
            <person name="Bobe J."/>
            <person name="Verreycken H."/>
            <person name="Guiguen Y."/>
        </authorList>
    </citation>
    <scope>NUCLEOTIDE SEQUENCE [LARGE SCALE GENOMIC DNA]</scope>
    <source>
        <strain evidence="3">Up_M1</strain>
        <tissue evidence="3">Testis</tissue>
    </source>
</reference>
<feature type="region of interest" description="Disordered" evidence="1">
    <location>
        <begin position="787"/>
        <end position="811"/>
    </location>
</feature>
<dbReference type="Pfam" id="PF22067">
    <property type="entry name" value="Cep192_D3"/>
    <property type="match status" value="1"/>
</dbReference>
<dbReference type="InterPro" id="IPR029676">
    <property type="entry name" value="CFAP221"/>
</dbReference>
<dbReference type="InterPro" id="IPR054089">
    <property type="entry name" value="Cep192-like_D3"/>
</dbReference>
<dbReference type="AlphaFoldDB" id="A0ABD0XNH8"/>
<gene>
    <name evidence="3" type="ORF">UPYG_G00019440</name>
</gene>
<dbReference type="PANTHER" id="PTHR46500">
    <property type="entry name" value="CILIA- AND FLAGELLA-ASSOCIATED PROTEIN 221"/>
    <property type="match status" value="1"/>
</dbReference>